<dbReference type="CDD" id="cd18791">
    <property type="entry name" value="SF2_C_RHA"/>
    <property type="match status" value="1"/>
</dbReference>
<evidence type="ECO:0000256" key="5">
    <source>
        <dbReference type="ARBA" id="ARBA00022840"/>
    </source>
</evidence>
<evidence type="ECO:0000256" key="1">
    <source>
        <dbReference type="ARBA" id="ARBA00012552"/>
    </source>
</evidence>
<gene>
    <name evidence="9" type="ORF">GAYE_SCF00G1829</name>
</gene>
<feature type="domain" description="Helicase ATP-binding" evidence="7">
    <location>
        <begin position="34"/>
        <end position="195"/>
    </location>
</feature>
<dbReference type="Gene3D" id="1.20.120.1080">
    <property type="match status" value="1"/>
</dbReference>
<dbReference type="GO" id="GO:0005730">
    <property type="term" value="C:nucleolus"/>
    <property type="evidence" value="ECO:0007669"/>
    <property type="project" value="TreeGrafter"/>
</dbReference>
<evidence type="ECO:0000259" key="7">
    <source>
        <dbReference type="PROSITE" id="PS51192"/>
    </source>
</evidence>
<dbReference type="SUPFAM" id="SSF52540">
    <property type="entry name" value="P-loop containing nucleoside triphosphate hydrolases"/>
    <property type="match status" value="1"/>
</dbReference>
<proteinExistence type="predicted"/>
<dbReference type="SMART" id="SM00490">
    <property type="entry name" value="HELICc"/>
    <property type="match status" value="1"/>
</dbReference>
<keyword evidence="4" id="KW-0347">Helicase</keyword>
<comment type="caution">
    <text evidence="9">The sequence shown here is derived from an EMBL/GenBank/DDBJ whole genome shotgun (WGS) entry which is preliminary data.</text>
</comment>
<keyword evidence="3" id="KW-0378">Hydrolase</keyword>
<dbReference type="SMART" id="SM00487">
    <property type="entry name" value="DEXDc"/>
    <property type="match status" value="1"/>
</dbReference>
<dbReference type="SMART" id="SM00847">
    <property type="entry name" value="HA2"/>
    <property type="match status" value="1"/>
</dbReference>
<dbReference type="PROSITE" id="PS51192">
    <property type="entry name" value="HELICASE_ATP_BIND_1"/>
    <property type="match status" value="1"/>
</dbReference>
<dbReference type="Pfam" id="PF04408">
    <property type="entry name" value="WHD_HA2"/>
    <property type="match status" value="1"/>
</dbReference>
<evidence type="ECO:0000313" key="9">
    <source>
        <dbReference type="EMBL" id="KAK4523931.1"/>
    </source>
</evidence>
<dbReference type="GO" id="GO:0003725">
    <property type="term" value="F:double-stranded RNA binding"/>
    <property type="evidence" value="ECO:0007669"/>
    <property type="project" value="TreeGrafter"/>
</dbReference>
<name>A0AAV9I9K8_9RHOD</name>
<dbReference type="InterPro" id="IPR011709">
    <property type="entry name" value="DEAD-box_helicase_OB_fold"/>
</dbReference>
<dbReference type="Proteomes" id="UP001300502">
    <property type="component" value="Unassembled WGS sequence"/>
</dbReference>
<dbReference type="Gene3D" id="3.40.50.300">
    <property type="entry name" value="P-loop containing nucleotide triphosphate hydrolases"/>
    <property type="match status" value="2"/>
</dbReference>
<dbReference type="InterPro" id="IPR014001">
    <property type="entry name" value="Helicase_ATP-bd"/>
</dbReference>
<sequence>MTEKNMAQQNNNKRKRIWSLIKNLPAYHARKSFLQALASSEVVLVVGETGCGKTTQLPQQALDVGYRSIVTTQPRRVAAISVAERVCLERGVTLGSQIGYVVRFDDKTSSETQLRYVTDGVLLREAITDPDLSRYDLIFVDEAHERSLQTDIVLGVVKRALTNRRGSLKVVVMSAFLDTDKFRSFFSSFDLSILEMEGRLYPIDIFYIKTPVEDYVEAAVVACLQIHFEESFPGDILVFLTGQEEIESAARMIKERFDNYCSYLEKNFLPCSENKHTTLYHPLRVYPLFAAMSPDAQRAALKPCRNQFRKAILATNIAETSITIPGIKYVVDCGFSKQRVVSSMKCLDALRVSPISQAQALQRAGRAGRECPGKCFRLYTKDDFDKLSIHPVPEILVSDLVSVTLQLMAMGMENPFKLELLDNPRTESFQYALEVLLSIGALDSSMKLNAIGKQMAFFPLSPMLSRSLLESITLNCSSSMLALCSILSTESVFQLSSQIRESAFQAWNKFISSLGDHFTLLQVFQSYLSIPEHERIQWCKEHYLNYRSLATANNIYCQLSQLLQQQKYSSSFMSHLYEEESEQDRLGRCLVAGFFRQSVRIGSNCQLYTLFEPLQVDIHPSSVLHRRLSSKEEGYLIYHELIWTTKPYIRTVMRVKEEWLLQHGGNCFQLES</sequence>
<keyword evidence="10" id="KW-1185">Reference proteome</keyword>
<dbReference type="FunFam" id="3.40.50.300:FF:000145">
    <property type="entry name" value="probable ATP-dependent RNA helicase DHX40"/>
    <property type="match status" value="1"/>
</dbReference>
<dbReference type="Pfam" id="PF00271">
    <property type="entry name" value="Helicase_C"/>
    <property type="match status" value="1"/>
</dbReference>
<dbReference type="PANTHER" id="PTHR18934:SF118">
    <property type="entry name" value="ATP-DEPENDENT RNA HELICASE DHX33"/>
    <property type="match status" value="1"/>
</dbReference>
<evidence type="ECO:0000259" key="8">
    <source>
        <dbReference type="PROSITE" id="PS51194"/>
    </source>
</evidence>
<dbReference type="GO" id="GO:0003724">
    <property type="term" value="F:RNA helicase activity"/>
    <property type="evidence" value="ECO:0007669"/>
    <property type="project" value="UniProtKB-EC"/>
</dbReference>
<dbReference type="AlphaFoldDB" id="A0AAV9I9K8"/>
<evidence type="ECO:0000256" key="3">
    <source>
        <dbReference type="ARBA" id="ARBA00022801"/>
    </source>
</evidence>
<dbReference type="InterPro" id="IPR027417">
    <property type="entry name" value="P-loop_NTPase"/>
</dbReference>
<comment type="catalytic activity">
    <reaction evidence="6">
        <text>ATP + H2O = ADP + phosphate + H(+)</text>
        <dbReference type="Rhea" id="RHEA:13065"/>
        <dbReference type="ChEBI" id="CHEBI:15377"/>
        <dbReference type="ChEBI" id="CHEBI:15378"/>
        <dbReference type="ChEBI" id="CHEBI:30616"/>
        <dbReference type="ChEBI" id="CHEBI:43474"/>
        <dbReference type="ChEBI" id="CHEBI:456216"/>
        <dbReference type="EC" id="3.6.4.13"/>
    </reaction>
</comment>
<evidence type="ECO:0000313" key="10">
    <source>
        <dbReference type="Proteomes" id="UP001300502"/>
    </source>
</evidence>
<protein>
    <recommendedName>
        <fullName evidence="1">RNA helicase</fullName>
        <ecNumber evidence="1">3.6.4.13</ecNumber>
    </recommendedName>
</protein>
<feature type="domain" description="Helicase C-terminal" evidence="8">
    <location>
        <begin position="215"/>
        <end position="411"/>
    </location>
</feature>
<dbReference type="PROSITE" id="PS51194">
    <property type="entry name" value="HELICASE_CTER"/>
    <property type="match status" value="1"/>
</dbReference>
<dbReference type="GO" id="GO:0005524">
    <property type="term" value="F:ATP binding"/>
    <property type="evidence" value="ECO:0007669"/>
    <property type="project" value="UniProtKB-KW"/>
</dbReference>
<dbReference type="CDD" id="cd17917">
    <property type="entry name" value="DEXHc_RHA-like"/>
    <property type="match status" value="1"/>
</dbReference>
<dbReference type="InterPro" id="IPR048333">
    <property type="entry name" value="HA2_WH"/>
</dbReference>
<evidence type="ECO:0000256" key="4">
    <source>
        <dbReference type="ARBA" id="ARBA00022806"/>
    </source>
</evidence>
<dbReference type="EC" id="3.6.4.13" evidence="1"/>
<dbReference type="Pfam" id="PF07717">
    <property type="entry name" value="OB_NTP_bind"/>
    <property type="match status" value="1"/>
</dbReference>
<organism evidence="9 10">
    <name type="scientific">Galdieria yellowstonensis</name>
    <dbReference type="NCBI Taxonomy" id="3028027"/>
    <lineage>
        <taxon>Eukaryota</taxon>
        <taxon>Rhodophyta</taxon>
        <taxon>Bangiophyceae</taxon>
        <taxon>Galdieriales</taxon>
        <taxon>Galdieriaceae</taxon>
        <taxon>Galdieria</taxon>
    </lineage>
</organism>
<evidence type="ECO:0000256" key="6">
    <source>
        <dbReference type="ARBA" id="ARBA00047984"/>
    </source>
</evidence>
<dbReference type="GO" id="GO:0045943">
    <property type="term" value="P:positive regulation of transcription by RNA polymerase I"/>
    <property type="evidence" value="ECO:0007669"/>
    <property type="project" value="TreeGrafter"/>
</dbReference>
<dbReference type="Pfam" id="PF21010">
    <property type="entry name" value="HA2_C"/>
    <property type="match status" value="1"/>
</dbReference>
<accession>A0AAV9I9K8</accession>
<dbReference type="GO" id="GO:0016787">
    <property type="term" value="F:hydrolase activity"/>
    <property type="evidence" value="ECO:0007669"/>
    <property type="project" value="UniProtKB-KW"/>
</dbReference>
<dbReference type="PANTHER" id="PTHR18934">
    <property type="entry name" value="ATP-DEPENDENT RNA HELICASE"/>
    <property type="match status" value="1"/>
</dbReference>
<keyword evidence="5" id="KW-0067">ATP-binding</keyword>
<reference evidence="9 10" key="1">
    <citation type="submission" date="2022-07" db="EMBL/GenBank/DDBJ databases">
        <title>Genome-wide signatures of adaptation to extreme environments.</title>
        <authorList>
            <person name="Cho C.H."/>
            <person name="Yoon H.S."/>
        </authorList>
    </citation>
    <scope>NUCLEOTIDE SEQUENCE [LARGE SCALE GENOMIC DNA]</scope>
    <source>
        <strain evidence="9 10">108.79 E11</strain>
    </source>
</reference>
<keyword evidence="2" id="KW-0547">Nucleotide-binding</keyword>
<evidence type="ECO:0000256" key="2">
    <source>
        <dbReference type="ARBA" id="ARBA00022741"/>
    </source>
</evidence>
<dbReference type="InterPro" id="IPR001650">
    <property type="entry name" value="Helicase_C-like"/>
</dbReference>
<dbReference type="EMBL" id="JANCYU010000020">
    <property type="protein sequence ID" value="KAK4523931.1"/>
    <property type="molecule type" value="Genomic_DNA"/>
</dbReference>
<dbReference type="InterPro" id="IPR007502">
    <property type="entry name" value="Helicase-assoc_dom"/>
</dbReference>